<dbReference type="SUPFAM" id="SSF56672">
    <property type="entry name" value="DNA/RNA polymerases"/>
    <property type="match status" value="1"/>
</dbReference>
<dbReference type="Pfam" id="PF03372">
    <property type="entry name" value="Exo_endo_phos"/>
    <property type="match status" value="1"/>
</dbReference>
<evidence type="ECO:0000259" key="4">
    <source>
        <dbReference type="Pfam" id="PF13966"/>
    </source>
</evidence>
<feature type="domain" description="Endonuclease/exonuclease/phosphatase" evidence="3">
    <location>
        <begin position="59"/>
        <end position="272"/>
    </location>
</feature>
<reference evidence="5" key="1">
    <citation type="journal article" date="2021" name="Nat. Commun.">
        <title>Genomic analyses provide insights into spinach domestication and the genetic basis of agronomic traits.</title>
        <authorList>
            <person name="Cai X."/>
            <person name="Sun X."/>
            <person name="Xu C."/>
            <person name="Sun H."/>
            <person name="Wang X."/>
            <person name="Ge C."/>
            <person name="Zhang Z."/>
            <person name="Wang Q."/>
            <person name="Fei Z."/>
            <person name="Jiao C."/>
            <person name="Wang Q."/>
        </authorList>
    </citation>
    <scope>NUCLEOTIDE SEQUENCE [LARGE SCALE GENOMIC DNA]</scope>
    <source>
        <strain evidence="5">cv. Varoflay</strain>
    </source>
</reference>
<dbReference type="CDD" id="cd01650">
    <property type="entry name" value="RT_nLTR_like"/>
    <property type="match status" value="1"/>
</dbReference>
<evidence type="ECO:0000313" key="5">
    <source>
        <dbReference type="Proteomes" id="UP000813463"/>
    </source>
</evidence>
<dbReference type="Gene3D" id="3.60.10.10">
    <property type="entry name" value="Endonuclease/exonuclease/phosphatase"/>
    <property type="match status" value="1"/>
</dbReference>
<dbReference type="Pfam" id="PF00078">
    <property type="entry name" value="RVT_1"/>
    <property type="match status" value="1"/>
</dbReference>
<dbReference type="Proteomes" id="UP000813463">
    <property type="component" value="Chromosome 6"/>
</dbReference>
<name>A0ABM3QZL7_SPIOL</name>
<evidence type="ECO:0000259" key="2">
    <source>
        <dbReference type="Pfam" id="PF00078"/>
    </source>
</evidence>
<accession>A0ABM3QZL7</accession>
<gene>
    <name evidence="6" type="primary">LOC130463605</name>
</gene>
<dbReference type="InterPro" id="IPR005135">
    <property type="entry name" value="Endo/exonuclease/phosphatase"/>
</dbReference>
<protein>
    <recommendedName>
        <fullName evidence="7">Reverse transcriptase domain-containing protein</fullName>
    </recommendedName>
</protein>
<dbReference type="PANTHER" id="PTHR19446">
    <property type="entry name" value="REVERSE TRANSCRIPTASES"/>
    <property type="match status" value="1"/>
</dbReference>
<feature type="compositionally biased region" description="Low complexity" evidence="1">
    <location>
        <begin position="22"/>
        <end position="33"/>
    </location>
</feature>
<proteinExistence type="predicted"/>
<evidence type="ECO:0000256" key="1">
    <source>
        <dbReference type="SAM" id="MobiDB-lite"/>
    </source>
</evidence>
<dbReference type="Pfam" id="PF13966">
    <property type="entry name" value="zf-RVT"/>
    <property type="match status" value="1"/>
</dbReference>
<dbReference type="SUPFAM" id="SSF56219">
    <property type="entry name" value="DNase I-like"/>
    <property type="match status" value="1"/>
</dbReference>
<dbReference type="RefSeq" id="XP_056688764.1">
    <property type="nucleotide sequence ID" value="XM_056832786.1"/>
</dbReference>
<dbReference type="CDD" id="cd09076">
    <property type="entry name" value="L1-EN"/>
    <property type="match status" value="1"/>
</dbReference>
<evidence type="ECO:0008006" key="7">
    <source>
        <dbReference type="Google" id="ProtNLM"/>
    </source>
</evidence>
<evidence type="ECO:0000313" key="6">
    <source>
        <dbReference type="RefSeq" id="XP_056688764.1"/>
    </source>
</evidence>
<dbReference type="InterPro" id="IPR036691">
    <property type="entry name" value="Endo/exonu/phosph_ase_sf"/>
</dbReference>
<evidence type="ECO:0000259" key="3">
    <source>
        <dbReference type="Pfam" id="PF03372"/>
    </source>
</evidence>
<dbReference type="InterPro" id="IPR000477">
    <property type="entry name" value="RT_dom"/>
</dbReference>
<reference evidence="6" key="2">
    <citation type="submission" date="2025-08" db="UniProtKB">
        <authorList>
            <consortium name="RefSeq"/>
        </authorList>
    </citation>
    <scope>IDENTIFICATION</scope>
    <source>
        <tissue evidence="6">Leaf</tissue>
    </source>
</reference>
<organism evidence="5 6">
    <name type="scientific">Spinacia oleracea</name>
    <name type="common">Spinach</name>
    <dbReference type="NCBI Taxonomy" id="3562"/>
    <lineage>
        <taxon>Eukaryota</taxon>
        <taxon>Viridiplantae</taxon>
        <taxon>Streptophyta</taxon>
        <taxon>Embryophyta</taxon>
        <taxon>Tracheophyta</taxon>
        <taxon>Spermatophyta</taxon>
        <taxon>Magnoliopsida</taxon>
        <taxon>eudicotyledons</taxon>
        <taxon>Gunneridae</taxon>
        <taxon>Pentapetalae</taxon>
        <taxon>Caryophyllales</taxon>
        <taxon>Chenopodiaceae</taxon>
        <taxon>Chenopodioideae</taxon>
        <taxon>Anserineae</taxon>
        <taxon>Spinacia</taxon>
    </lineage>
</organism>
<dbReference type="GeneID" id="130463605"/>
<feature type="domain" description="Reverse transcriptase zinc-binding" evidence="4">
    <location>
        <begin position="725"/>
        <end position="804"/>
    </location>
</feature>
<keyword evidence="5" id="KW-1185">Reference proteome</keyword>
<feature type="region of interest" description="Disordered" evidence="1">
    <location>
        <begin position="15"/>
        <end position="54"/>
    </location>
</feature>
<dbReference type="InterPro" id="IPR043502">
    <property type="entry name" value="DNA/RNA_pol_sf"/>
</dbReference>
<sequence length="903" mass="104752">MQGCATLPRPGCSGKYARVARPSPGSGAPPDGGVNYPRFHGKGRGKDKGKGKGSRMRFGTWNIGSLIGRLVEVVEVMRRRRINILCLQETKWVGNKAREIAPWGYKLWYSGKTRGRNGVGILIDRDYIDDVVDVSRKSDRIMSIKLVIGDEVVTIVSAYAPQAGLDASTRQEFWEDLEEVVQRVPRSEKLIIGGDLNGHVGSSRDGFESIHGGFGYGERNEAVNVILDFALAYDLGIMNTWFEKRESHLVTYRSRDNASQIDFFLVRNALRQCYTNCKVIPGESTATQHRLVVLDFRGRSYIRKRRPLVEPRIKWWKLQGEQQLKFVEKVASEGIWVGDMDLDIDSLWTRMEHTIKGVAKEVLGESKGIMPPSKDTSWWNEVVQQAIKSKRECYKELGKCRSDENYKKYKEAKREAKKAVREARAKVNQDLYARLDTKECEKDIYRLARMRDRKTRDIGRIKCVKDVDQKVLVGDKEINDRWRFYFDSLFNGDQGRDIGDTTIPRDMVNLDFMRRIQKREVEMALKKMGRKRAVGPDGIPIEVWRCLGERGVVWLTTLFNKIWGSNRMPLEWRKSTIIPLYKNKGDVQDCANYRGIKLMSHTMKLWERIIEQRLRKTVKISENQFGFMHGRSTMEAIHLIRQLMENYRDKKKDLHMVFIDLEKAYDKQTGGLGFRDVVLWNTASMGKYVWALATKQDNVWVRWVTSVYLKNGEWWDTSQEIVQAVKQVYEKLADEKPKVHWDRLVWNRLNTPKHRFIAWLAMQARLQTTAKLAKIGISASASCLICGQGDEIHDHLFFRCTYSNMCLMEMKKWMGLQYGNKLHHIFISISHNRRSKFRKQVVFAAVVALVYMIWKYRNTSYWKQTVPTVNSTISSMKQVVKTRIQAVLSKSVNRSDNQWFLAL</sequence>
<feature type="domain" description="Reverse transcriptase" evidence="2">
    <location>
        <begin position="586"/>
        <end position="667"/>
    </location>
</feature>
<dbReference type="InterPro" id="IPR026960">
    <property type="entry name" value="RVT-Znf"/>
</dbReference>